<evidence type="ECO:0000256" key="9">
    <source>
        <dbReference type="ARBA" id="ARBA00022840"/>
    </source>
</evidence>
<dbReference type="GO" id="GO:0043682">
    <property type="term" value="F:P-type divalent copper transporter activity"/>
    <property type="evidence" value="ECO:0007669"/>
    <property type="project" value="TreeGrafter"/>
</dbReference>
<keyword evidence="5" id="KW-0597">Phosphoprotein</keyword>
<dbReference type="SFLD" id="SFLDF00027">
    <property type="entry name" value="p-type_atpase"/>
    <property type="match status" value="1"/>
</dbReference>
<dbReference type="Pfam" id="PF00122">
    <property type="entry name" value="E1-E2_ATPase"/>
    <property type="match status" value="1"/>
</dbReference>
<dbReference type="NCBIfam" id="TIGR01494">
    <property type="entry name" value="ATPase_P-type"/>
    <property type="match status" value="2"/>
</dbReference>
<feature type="transmembrane region" description="Helical" evidence="15">
    <location>
        <begin position="236"/>
        <end position="257"/>
    </location>
</feature>
<feature type="transmembrane region" description="Helical" evidence="15">
    <location>
        <begin position="203"/>
        <end position="224"/>
    </location>
</feature>
<keyword evidence="11" id="KW-1278">Translocase</keyword>
<keyword evidence="10" id="KW-0460">Magnesium</keyword>
<dbReference type="Pfam" id="PF00702">
    <property type="entry name" value="Hydrolase"/>
    <property type="match status" value="1"/>
</dbReference>
<evidence type="ECO:0000256" key="4">
    <source>
        <dbReference type="ARBA" id="ARBA00022475"/>
    </source>
</evidence>
<dbReference type="EMBL" id="BJTG01000003">
    <property type="protein sequence ID" value="GEJ56820.1"/>
    <property type="molecule type" value="Genomic_DNA"/>
</dbReference>
<dbReference type="GO" id="GO:0055070">
    <property type="term" value="P:copper ion homeostasis"/>
    <property type="evidence" value="ECO:0007669"/>
    <property type="project" value="TreeGrafter"/>
</dbReference>
<feature type="transmembrane region" description="Helical" evidence="15">
    <location>
        <begin position="412"/>
        <end position="430"/>
    </location>
</feature>
<evidence type="ECO:0000256" key="11">
    <source>
        <dbReference type="ARBA" id="ARBA00022967"/>
    </source>
</evidence>
<dbReference type="RefSeq" id="WP_176064293.1">
    <property type="nucleotide sequence ID" value="NZ_BJTG01000003.1"/>
</dbReference>
<dbReference type="AlphaFoldDB" id="A0A7I9VL18"/>
<evidence type="ECO:0000256" key="8">
    <source>
        <dbReference type="ARBA" id="ARBA00022741"/>
    </source>
</evidence>
<dbReference type="Gene3D" id="3.40.50.1000">
    <property type="entry name" value="HAD superfamily/HAD-like"/>
    <property type="match status" value="1"/>
</dbReference>
<dbReference type="SFLD" id="SFLDG00002">
    <property type="entry name" value="C1.7:_P-type_atpase_like"/>
    <property type="match status" value="1"/>
</dbReference>
<dbReference type="InterPro" id="IPR027256">
    <property type="entry name" value="P-typ_ATPase_IB"/>
</dbReference>
<dbReference type="Gene3D" id="3.40.1110.10">
    <property type="entry name" value="Calcium-transporting ATPase, cytoplasmic domain N"/>
    <property type="match status" value="2"/>
</dbReference>
<accession>A0A7I9VL18</accession>
<dbReference type="InterPro" id="IPR059000">
    <property type="entry name" value="ATPase_P-type_domA"/>
</dbReference>
<evidence type="ECO:0000256" key="1">
    <source>
        <dbReference type="ARBA" id="ARBA00004651"/>
    </source>
</evidence>
<evidence type="ECO:0000256" key="3">
    <source>
        <dbReference type="ARBA" id="ARBA00022448"/>
    </source>
</evidence>
<keyword evidence="14 15" id="KW-0472">Membrane</keyword>
<dbReference type="PROSITE" id="PS00154">
    <property type="entry name" value="ATPASE_E1_E2"/>
    <property type="match status" value="1"/>
</dbReference>
<dbReference type="PRINTS" id="PR00119">
    <property type="entry name" value="CATATPASE"/>
</dbReference>
<dbReference type="GO" id="GO:0005524">
    <property type="term" value="F:ATP binding"/>
    <property type="evidence" value="ECO:0007669"/>
    <property type="project" value="UniProtKB-UniRule"/>
</dbReference>
<comment type="subcellular location">
    <subcellularLocation>
        <location evidence="1">Cell membrane</location>
        <topology evidence="1">Multi-pass membrane protein</topology>
    </subcellularLocation>
</comment>
<protein>
    <submittedName>
        <fullName evidence="17">Copper-translocating P-type ATPase</fullName>
    </submittedName>
</protein>
<dbReference type="NCBIfam" id="TIGR01525">
    <property type="entry name" value="ATPase-IB_hvy"/>
    <property type="match status" value="1"/>
</dbReference>
<feature type="domain" description="HMA" evidence="16">
    <location>
        <begin position="83"/>
        <end position="149"/>
    </location>
</feature>
<dbReference type="CDD" id="cd00371">
    <property type="entry name" value="HMA"/>
    <property type="match status" value="1"/>
</dbReference>
<evidence type="ECO:0000256" key="10">
    <source>
        <dbReference type="ARBA" id="ARBA00022842"/>
    </source>
</evidence>
<evidence type="ECO:0000256" key="6">
    <source>
        <dbReference type="ARBA" id="ARBA00022692"/>
    </source>
</evidence>
<gene>
    <name evidence="17" type="ORF">AMYX_15610</name>
</gene>
<keyword evidence="4 15" id="KW-1003">Cell membrane</keyword>
<evidence type="ECO:0000256" key="7">
    <source>
        <dbReference type="ARBA" id="ARBA00022723"/>
    </source>
</evidence>
<keyword evidence="9 15" id="KW-0067">ATP-binding</keyword>
<evidence type="ECO:0000256" key="14">
    <source>
        <dbReference type="ARBA" id="ARBA00023136"/>
    </source>
</evidence>
<dbReference type="InterPro" id="IPR021993">
    <property type="entry name" value="ATPase-cat-bd"/>
</dbReference>
<dbReference type="InterPro" id="IPR036163">
    <property type="entry name" value="HMA_dom_sf"/>
</dbReference>
<dbReference type="GO" id="GO:0005507">
    <property type="term" value="F:copper ion binding"/>
    <property type="evidence" value="ECO:0007669"/>
    <property type="project" value="TreeGrafter"/>
</dbReference>
<dbReference type="FunFam" id="2.70.150.10:FF:000002">
    <property type="entry name" value="Copper-transporting ATPase 1, putative"/>
    <property type="match status" value="1"/>
</dbReference>
<dbReference type="Gene3D" id="3.30.70.100">
    <property type="match status" value="1"/>
</dbReference>
<evidence type="ECO:0000256" key="15">
    <source>
        <dbReference type="RuleBase" id="RU362081"/>
    </source>
</evidence>
<dbReference type="Pfam" id="PF12156">
    <property type="entry name" value="ATPase-cat_bd"/>
    <property type="match status" value="1"/>
</dbReference>
<sequence>MLRCDHCLLAFPEREAVRAEVGGAARVFCCTGCRGVAELIAAEGLSGFYAGRRWDEPGLFADPERPVDAGAFRDAVRRADGLAELDVYIDGIRCASCVWLNERLLARLPGVASARVNYATHRARVRWDPAVASLEGVLGRIRAAGYEPKPYTESERQRAQDAETKDLLIRLGTAFFLSTQLMIYAAALYAGYFQGMEPGLRRLMEVIALGLTLPVFLYSGAPFLRSAWRGLRAGRFNMDVLIALGSGAALAYSVYQMARGGEVYFDTAAMIVTLVLAGRYVEARARGRASEAVARLSRLLPREARLAGRGLVPLAAVAVGDLVEVVPGERVPLDGQVVEGASEVDEALLTGEARPVPKAPGAAVIGGTVNQHGAFTFRVTRVGEDTVLSGIARAVESAQAEKPRLQALADRVTGWFVPAVLVLAVATVALDLARGGPAHQALMTGVAVLVIACPCSLGLATPIAVLLASGEASRRGLLARNGDVLERAAGATVVVLDKTGTLTRGRPVLREVVLLGRNPAGSRDALVRVVAAVERRSEHSLGRAVVEAARALPGPEPKVEGFRAVPGRGVAGVVVDPGAATGAGLRVEVGNRAFLSEAGVALPAEADRAAEPHAAAGETVLWVAVDGALAALLVVSDVLREEAPEALRELRALGLEIAIVSGDAAGTTRAVAARAGIDRVLAEASPLDKERELARLQAAGARVLMAGDGVNDAPALTRADVGVAMGRGTDVTLESADAVLVRDDLRLLPALVRLGRRTTRVIRQNVFWAFFYNVVAIPLAIAGTLHPIVAAAAMAASSLFVVGNSLRVRTWTSAS</sequence>
<dbReference type="InterPro" id="IPR023298">
    <property type="entry name" value="ATPase_P-typ_TM_dom_sf"/>
</dbReference>
<dbReference type="GO" id="GO:0016887">
    <property type="term" value="F:ATP hydrolysis activity"/>
    <property type="evidence" value="ECO:0007669"/>
    <property type="project" value="InterPro"/>
</dbReference>
<dbReference type="InterPro" id="IPR023214">
    <property type="entry name" value="HAD_sf"/>
</dbReference>
<feature type="transmembrane region" description="Helical" evidence="15">
    <location>
        <begin position="263"/>
        <end position="281"/>
    </location>
</feature>
<evidence type="ECO:0000256" key="13">
    <source>
        <dbReference type="ARBA" id="ARBA00023065"/>
    </source>
</evidence>
<dbReference type="GO" id="GO:0005886">
    <property type="term" value="C:plasma membrane"/>
    <property type="evidence" value="ECO:0007669"/>
    <property type="project" value="UniProtKB-SubCell"/>
</dbReference>
<proteinExistence type="inferred from homology"/>
<feature type="transmembrane region" description="Helical" evidence="15">
    <location>
        <begin position="766"/>
        <end position="782"/>
    </location>
</feature>
<comment type="similarity">
    <text evidence="2 15">Belongs to the cation transport ATPase (P-type) (TC 3.A.3) family. Type IB subfamily.</text>
</comment>
<evidence type="ECO:0000256" key="2">
    <source>
        <dbReference type="ARBA" id="ARBA00006024"/>
    </source>
</evidence>
<dbReference type="InterPro" id="IPR008250">
    <property type="entry name" value="ATPase_P-typ_transduc_dom_A_sf"/>
</dbReference>
<evidence type="ECO:0000259" key="16">
    <source>
        <dbReference type="PROSITE" id="PS50846"/>
    </source>
</evidence>
<feature type="transmembrane region" description="Helical" evidence="15">
    <location>
        <begin position="442"/>
        <end position="468"/>
    </location>
</feature>
<evidence type="ECO:0000256" key="12">
    <source>
        <dbReference type="ARBA" id="ARBA00022989"/>
    </source>
</evidence>
<feature type="transmembrane region" description="Helical" evidence="15">
    <location>
        <begin position="167"/>
        <end position="191"/>
    </location>
</feature>
<dbReference type="Proteomes" id="UP000503640">
    <property type="component" value="Unassembled WGS sequence"/>
</dbReference>
<dbReference type="Gene3D" id="2.70.150.10">
    <property type="entry name" value="Calcium-transporting ATPase, cytoplasmic transduction domain A"/>
    <property type="match status" value="1"/>
</dbReference>
<keyword evidence="18" id="KW-1185">Reference proteome</keyword>
<dbReference type="InterPro" id="IPR023299">
    <property type="entry name" value="ATPase_P-typ_cyto_dom_N"/>
</dbReference>
<evidence type="ECO:0000313" key="17">
    <source>
        <dbReference type="EMBL" id="GEJ56820.1"/>
    </source>
</evidence>
<evidence type="ECO:0000313" key="18">
    <source>
        <dbReference type="Proteomes" id="UP000503640"/>
    </source>
</evidence>
<dbReference type="InterPro" id="IPR006121">
    <property type="entry name" value="HMA_dom"/>
</dbReference>
<keyword evidence="6 15" id="KW-0812">Transmembrane</keyword>
<keyword evidence="12 15" id="KW-1133">Transmembrane helix</keyword>
<dbReference type="SUPFAM" id="SSF55008">
    <property type="entry name" value="HMA, heavy metal-associated domain"/>
    <property type="match status" value="1"/>
</dbReference>
<dbReference type="SUPFAM" id="SSF56784">
    <property type="entry name" value="HAD-like"/>
    <property type="match status" value="1"/>
</dbReference>
<dbReference type="CDD" id="cd02094">
    <property type="entry name" value="P-type_ATPase_Cu-like"/>
    <property type="match status" value="1"/>
</dbReference>
<dbReference type="SFLD" id="SFLDS00003">
    <property type="entry name" value="Haloacid_Dehalogenase"/>
    <property type="match status" value="1"/>
</dbReference>
<organism evidence="17 18">
    <name type="scientific">Anaeromyxobacter diazotrophicus</name>
    <dbReference type="NCBI Taxonomy" id="2590199"/>
    <lineage>
        <taxon>Bacteria</taxon>
        <taxon>Pseudomonadati</taxon>
        <taxon>Myxococcota</taxon>
        <taxon>Myxococcia</taxon>
        <taxon>Myxococcales</taxon>
        <taxon>Cystobacterineae</taxon>
        <taxon>Anaeromyxobacteraceae</taxon>
        <taxon>Anaeromyxobacter</taxon>
    </lineage>
</organism>
<dbReference type="InterPro" id="IPR018303">
    <property type="entry name" value="ATPase_P-typ_P_site"/>
</dbReference>
<reference evidence="18" key="1">
    <citation type="journal article" date="2020" name="Appl. Environ. Microbiol.">
        <title>Diazotrophic Anaeromyxobacter Isolates from Soils.</title>
        <authorList>
            <person name="Masuda Y."/>
            <person name="Yamanaka H."/>
            <person name="Xu Z.X."/>
            <person name="Shiratori Y."/>
            <person name="Aono T."/>
            <person name="Amachi S."/>
            <person name="Senoo K."/>
            <person name="Itoh H."/>
        </authorList>
    </citation>
    <scope>NUCLEOTIDE SEQUENCE [LARGE SCALE GENOMIC DNA]</scope>
    <source>
        <strain evidence="18">R267</strain>
    </source>
</reference>
<dbReference type="SUPFAM" id="SSF81653">
    <property type="entry name" value="Calcium ATPase, transduction domain A"/>
    <property type="match status" value="1"/>
</dbReference>
<comment type="caution">
    <text evidence="17">The sequence shown here is derived from an EMBL/GenBank/DDBJ whole genome shotgun (WGS) entry which is preliminary data.</text>
</comment>
<dbReference type="PROSITE" id="PS50846">
    <property type="entry name" value="HMA_2"/>
    <property type="match status" value="1"/>
</dbReference>
<dbReference type="InterPro" id="IPR044492">
    <property type="entry name" value="P_typ_ATPase_HD_dom"/>
</dbReference>
<keyword evidence="7 15" id="KW-0479">Metal-binding</keyword>
<dbReference type="InterPro" id="IPR036412">
    <property type="entry name" value="HAD-like_sf"/>
</dbReference>
<keyword evidence="3" id="KW-0813">Transport</keyword>
<keyword evidence="13" id="KW-0406">Ion transport</keyword>
<evidence type="ECO:0000256" key="5">
    <source>
        <dbReference type="ARBA" id="ARBA00022553"/>
    </source>
</evidence>
<keyword evidence="8 15" id="KW-0547">Nucleotide-binding</keyword>
<dbReference type="Pfam" id="PF00403">
    <property type="entry name" value="HMA"/>
    <property type="match status" value="1"/>
</dbReference>
<dbReference type="SUPFAM" id="SSF81665">
    <property type="entry name" value="Calcium ATPase, transmembrane domain M"/>
    <property type="match status" value="1"/>
</dbReference>
<name>A0A7I9VL18_9BACT</name>
<dbReference type="InterPro" id="IPR001757">
    <property type="entry name" value="P_typ_ATPase"/>
</dbReference>
<dbReference type="PANTHER" id="PTHR43520:SF5">
    <property type="entry name" value="CATION-TRANSPORTING P-TYPE ATPASE-RELATED"/>
    <property type="match status" value="1"/>
</dbReference>
<dbReference type="PANTHER" id="PTHR43520">
    <property type="entry name" value="ATP7, ISOFORM B"/>
    <property type="match status" value="1"/>
</dbReference>